<organism evidence="3 4">
    <name type="scientific">Neogobius melanostomus</name>
    <name type="common">round goby</name>
    <dbReference type="NCBI Taxonomy" id="47308"/>
    <lineage>
        <taxon>Eukaryota</taxon>
        <taxon>Metazoa</taxon>
        <taxon>Chordata</taxon>
        <taxon>Craniata</taxon>
        <taxon>Vertebrata</taxon>
        <taxon>Euteleostomi</taxon>
        <taxon>Actinopterygii</taxon>
        <taxon>Neopterygii</taxon>
        <taxon>Teleostei</taxon>
        <taxon>Neoteleostei</taxon>
        <taxon>Acanthomorphata</taxon>
        <taxon>Gobiaria</taxon>
        <taxon>Gobiiformes</taxon>
        <taxon>Gobioidei</taxon>
        <taxon>Gobiidae</taxon>
        <taxon>Benthophilinae</taxon>
        <taxon>Neogobiini</taxon>
        <taxon>Neogobius</taxon>
    </lineage>
</organism>
<dbReference type="InterPro" id="IPR007125">
    <property type="entry name" value="H2A/H2B/H3"/>
</dbReference>
<accession>A0A8C6SP34</accession>
<name>A0A8C6SP34_9GOBI</name>
<evidence type="ECO:0000256" key="1">
    <source>
        <dbReference type="ARBA" id="ARBA00010343"/>
    </source>
</evidence>
<dbReference type="PANTHER" id="PTHR11426">
    <property type="entry name" value="HISTONE H3"/>
    <property type="match status" value="1"/>
</dbReference>
<evidence type="ECO:0000313" key="3">
    <source>
        <dbReference type="Ensembl" id="ENSNMLP00000008154.1"/>
    </source>
</evidence>
<dbReference type="GO" id="GO:0030527">
    <property type="term" value="F:structural constituent of chromatin"/>
    <property type="evidence" value="ECO:0007669"/>
    <property type="project" value="InterPro"/>
</dbReference>
<dbReference type="GO" id="GO:0000786">
    <property type="term" value="C:nucleosome"/>
    <property type="evidence" value="ECO:0007669"/>
    <property type="project" value="InterPro"/>
</dbReference>
<evidence type="ECO:0000259" key="2">
    <source>
        <dbReference type="Pfam" id="PF00125"/>
    </source>
</evidence>
<protein>
    <recommendedName>
        <fullName evidence="2">Core Histone H2A/H2B/H3 domain-containing protein</fullName>
    </recommendedName>
</protein>
<evidence type="ECO:0000313" key="4">
    <source>
        <dbReference type="Proteomes" id="UP000694523"/>
    </source>
</evidence>
<proteinExistence type="inferred from homology"/>
<dbReference type="InterPro" id="IPR000164">
    <property type="entry name" value="Histone_H3/CENP-A"/>
</dbReference>
<dbReference type="Proteomes" id="UP000694523">
    <property type="component" value="Unplaced"/>
</dbReference>
<dbReference type="InterPro" id="IPR009072">
    <property type="entry name" value="Histone-fold"/>
</dbReference>
<dbReference type="PRINTS" id="PR00622">
    <property type="entry name" value="HISTONEH3"/>
</dbReference>
<dbReference type="AlphaFoldDB" id="A0A8C6SP34"/>
<feature type="domain" description="Core Histone H2A/H2B/H3" evidence="2">
    <location>
        <begin position="23"/>
        <end position="83"/>
    </location>
</feature>
<comment type="similarity">
    <text evidence="1">Belongs to the histone H3 family.</text>
</comment>
<reference evidence="3" key="1">
    <citation type="submission" date="2025-08" db="UniProtKB">
        <authorList>
            <consortium name="Ensembl"/>
        </authorList>
    </citation>
    <scope>IDENTIFICATION</scope>
</reference>
<sequence>FSLTSKVSVSEIKTSLTSVLSQVREICQGFSREALRWQVYALLALQEAAESFLVLLFADANLYAIHASRVTVLPRDLQLARRIRGV</sequence>
<dbReference type="GO" id="GO:0046982">
    <property type="term" value="F:protein heterodimerization activity"/>
    <property type="evidence" value="ECO:0007669"/>
    <property type="project" value="InterPro"/>
</dbReference>
<dbReference type="GO" id="GO:0003677">
    <property type="term" value="F:DNA binding"/>
    <property type="evidence" value="ECO:0007669"/>
    <property type="project" value="InterPro"/>
</dbReference>
<keyword evidence="4" id="KW-1185">Reference proteome</keyword>
<dbReference type="SMART" id="SM00428">
    <property type="entry name" value="H3"/>
    <property type="match status" value="1"/>
</dbReference>
<reference evidence="3" key="2">
    <citation type="submission" date="2025-09" db="UniProtKB">
        <authorList>
            <consortium name="Ensembl"/>
        </authorList>
    </citation>
    <scope>IDENTIFICATION</scope>
</reference>
<dbReference type="Pfam" id="PF00125">
    <property type="entry name" value="Histone"/>
    <property type="match status" value="1"/>
</dbReference>
<dbReference type="Ensembl" id="ENSNMLT00000009276.1">
    <property type="protein sequence ID" value="ENSNMLP00000008154.1"/>
    <property type="gene ID" value="ENSNMLG00000005804.1"/>
</dbReference>
<dbReference type="SUPFAM" id="SSF47113">
    <property type="entry name" value="Histone-fold"/>
    <property type="match status" value="1"/>
</dbReference>
<dbReference type="Gene3D" id="1.10.20.10">
    <property type="entry name" value="Histone, subunit A"/>
    <property type="match status" value="1"/>
</dbReference>